<protein>
    <recommendedName>
        <fullName evidence="3">PRTRC system protein E</fullName>
    </recommendedName>
</protein>
<proteinExistence type="predicted"/>
<sequence>MLSPASGHDQLDLEAATPFHLLAVGDDVEPEEIDILAAQIWPQSTRLGEGLLELTTDAFLTGPWDLTPEAIVGLGLPLNLKFAYLISVPALRGNPVPQWLWNRDPLWDAFREGGPEGLELEVLTAVRRIARRLAGALRFSTGPVIVPDPDSAVGMRVLSEVWLDPAACLKVVQEVLPIAKLVSGNEPDMKRLSGRERTLATPEERANYDPDGLRARAQAGVSADERAWLHAEAEAFDEAAMSMPAIMDSYAIGADVTQMSSVHIVVQGETAVPPALGHREDGYVSYELKWIAPDIALTEMNKPRRAYRLDRLTVIDAIEGVAKALAEATDGVIVDADEFVVSL</sequence>
<comment type="caution">
    <text evidence="1">The sequence shown here is derived from an EMBL/GenBank/DDBJ whole genome shotgun (WGS) entry which is preliminary data.</text>
</comment>
<name>A0A7K0K4A3_9ACTO</name>
<dbReference type="Proteomes" id="UP000442535">
    <property type="component" value="Unassembled WGS sequence"/>
</dbReference>
<keyword evidence="2" id="KW-1185">Reference proteome</keyword>
<reference evidence="1 2" key="1">
    <citation type="submission" date="2019-08" db="EMBL/GenBank/DDBJ databases">
        <title>In-depth cultivation of the pig gut microbiome towards novel bacterial diversity and tailored functional studies.</title>
        <authorList>
            <person name="Wylensek D."/>
            <person name="Hitch T.C.A."/>
            <person name="Clavel T."/>
        </authorList>
    </citation>
    <scope>NUCLEOTIDE SEQUENCE [LARGE SCALE GENOMIC DNA]</scope>
    <source>
        <strain evidence="1 2">RF-GAM-744-WT-7</strain>
    </source>
</reference>
<dbReference type="AlphaFoldDB" id="A0A7K0K4A3"/>
<dbReference type="RefSeq" id="WP_154545769.1">
    <property type="nucleotide sequence ID" value="NZ_VUMY01000016.1"/>
</dbReference>
<evidence type="ECO:0000313" key="2">
    <source>
        <dbReference type="Proteomes" id="UP000442535"/>
    </source>
</evidence>
<gene>
    <name evidence="1" type="ORF">FYJ63_08535</name>
</gene>
<evidence type="ECO:0000313" key="1">
    <source>
        <dbReference type="EMBL" id="MST50274.1"/>
    </source>
</evidence>
<organism evidence="1 2">
    <name type="scientific">Mobiluncus porci</name>
    <dbReference type="NCBI Taxonomy" id="2652278"/>
    <lineage>
        <taxon>Bacteria</taxon>
        <taxon>Bacillati</taxon>
        <taxon>Actinomycetota</taxon>
        <taxon>Actinomycetes</taxon>
        <taxon>Actinomycetales</taxon>
        <taxon>Actinomycetaceae</taxon>
        <taxon>Mobiluncus</taxon>
    </lineage>
</organism>
<accession>A0A7K0K4A3</accession>
<evidence type="ECO:0008006" key="3">
    <source>
        <dbReference type="Google" id="ProtNLM"/>
    </source>
</evidence>
<dbReference type="EMBL" id="VUMY01000016">
    <property type="protein sequence ID" value="MST50274.1"/>
    <property type="molecule type" value="Genomic_DNA"/>
</dbReference>